<dbReference type="NCBIfam" id="NF009902">
    <property type="entry name" value="PRK13365.1"/>
    <property type="match status" value="1"/>
</dbReference>
<evidence type="ECO:0000259" key="1">
    <source>
        <dbReference type="Pfam" id="PF02900"/>
    </source>
</evidence>
<feature type="domain" description="Extradiol ring-cleavage dioxygenase class III enzyme subunit B" evidence="1">
    <location>
        <begin position="8"/>
        <end position="261"/>
    </location>
</feature>
<dbReference type="InterPro" id="IPR004183">
    <property type="entry name" value="Xdiol_dOase_suB"/>
</dbReference>
<sequence length="420" mass="46709">MATIVGGVATSHTPTIAFAKDGGKQDDPVWKPIFEGYEPVQDWFREKQPDVLVYIYNDHMTSFFDHYSHFALGVGEEFKAADEGGGPRDIPAIKGDPKFAEHVARVMVANEFDLSYFQGKGLDHGAFSPLSVMVDHDKEHGWATKILPVVCGVLTVPLPSARRFYKFGKSLRQAILSYPEDIKVAIAGTGGLSHQVHGEGCGFNNPDWDMEFMERLEKDPEGLLDMTVADLARLGGWEGAEVVMWLMMRGALSADVECTHKTYFLPSMCPIATMILEERTPDAPVEAPEVTRARADHDYVGAEEMAGTYPFTIARSVKGFRLNRFLHSLTDPKVRKLFREDEEAAYEQAGLTEEEKALVRDRDWIGMIHYGVIFFMLEKLGAVTGIGNIDIYASMKGLTVPEFQKTRNAAINYGVAGKED</sequence>
<keyword evidence="4" id="KW-1185">Reference proteome</keyword>
<dbReference type="NCBIfam" id="NF009904">
    <property type="entry name" value="PRK13367.1"/>
    <property type="match status" value="1"/>
</dbReference>
<dbReference type="GO" id="GO:0036238">
    <property type="term" value="F:gallate dioxygenase activity"/>
    <property type="evidence" value="ECO:0007669"/>
    <property type="project" value="UniProtKB-EC"/>
</dbReference>
<dbReference type="CDD" id="cd07923">
    <property type="entry name" value="Gallate_dioxygenase_C"/>
    <property type="match status" value="1"/>
</dbReference>
<name>A0A3A1P7S4_9SPHN</name>
<comment type="caution">
    <text evidence="3">The sequence shown here is derived from an EMBL/GenBank/DDBJ whole genome shotgun (WGS) entry which is preliminary data.</text>
</comment>
<dbReference type="GO" id="GO:0008198">
    <property type="term" value="F:ferrous iron binding"/>
    <property type="evidence" value="ECO:0007669"/>
    <property type="project" value="InterPro"/>
</dbReference>
<dbReference type="EC" id="1.13.11.57" evidence="3"/>
<gene>
    <name evidence="3" type="ORF">D2V17_05200</name>
</gene>
<dbReference type="SUPFAM" id="SSF53213">
    <property type="entry name" value="LigB-like"/>
    <property type="match status" value="1"/>
</dbReference>
<feature type="domain" description="Extradiol ring-cleavage dioxygenase LigAB LigA subunit" evidence="2">
    <location>
        <begin position="322"/>
        <end position="408"/>
    </location>
</feature>
<dbReference type="Proteomes" id="UP000265366">
    <property type="component" value="Unassembled WGS sequence"/>
</dbReference>
<dbReference type="Gene3D" id="3.40.830.10">
    <property type="entry name" value="LigB-like"/>
    <property type="match status" value="1"/>
</dbReference>
<protein>
    <submittedName>
        <fullName evidence="3">Gallate dioxygenase</fullName>
        <ecNumber evidence="3">1.13.11.57</ecNumber>
    </submittedName>
</protein>
<reference evidence="3 4" key="1">
    <citation type="submission" date="2018-08" db="EMBL/GenBank/DDBJ databases">
        <title>Erythrobacter zhengii sp.nov., a bacterium isolated from deep-sea sediment.</title>
        <authorList>
            <person name="Fang C."/>
            <person name="Wu Y.-H."/>
            <person name="Sun C."/>
            <person name="Wang H."/>
            <person name="Cheng H."/>
            <person name="Meng F.-X."/>
            <person name="Wang C.-S."/>
            <person name="Xu X.-W."/>
        </authorList>
    </citation>
    <scope>NUCLEOTIDE SEQUENCE [LARGE SCALE GENOMIC DNA]</scope>
    <source>
        <strain evidence="3 4">CCTCC AB 2015396</strain>
    </source>
</reference>
<proteinExistence type="predicted"/>
<dbReference type="Pfam" id="PF02900">
    <property type="entry name" value="LigB"/>
    <property type="match status" value="1"/>
</dbReference>
<evidence type="ECO:0000259" key="2">
    <source>
        <dbReference type="Pfam" id="PF07746"/>
    </source>
</evidence>
<evidence type="ECO:0000313" key="4">
    <source>
        <dbReference type="Proteomes" id="UP000265366"/>
    </source>
</evidence>
<dbReference type="InterPro" id="IPR036622">
    <property type="entry name" value="LigA_sf"/>
</dbReference>
<dbReference type="InterPro" id="IPR034940">
    <property type="entry name" value="Gallate_dioxygenase_C"/>
</dbReference>
<dbReference type="Gene3D" id="1.10.700.10">
    <property type="entry name" value="Dioxygenase LigAB, LigA subunit"/>
    <property type="match status" value="1"/>
</dbReference>
<accession>A0A3A1P7S4</accession>
<keyword evidence="3" id="KW-0223">Dioxygenase</keyword>
<keyword evidence="3" id="KW-0560">Oxidoreductase</keyword>
<dbReference type="AlphaFoldDB" id="A0A3A1P7S4"/>
<dbReference type="SUPFAM" id="SSF48076">
    <property type="entry name" value="LigA subunit of an aromatic-ring-opening dioxygenase LigAB"/>
    <property type="match status" value="1"/>
</dbReference>
<dbReference type="Pfam" id="PF07746">
    <property type="entry name" value="LigA"/>
    <property type="match status" value="1"/>
</dbReference>
<dbReference type="InterPro" id="IPR011986">
    <property type="entry name" value="Xdiol_dOase_LigA"/>
</dbReference>
<dbReference type="RefSeq" id="WP_119592033.1">
    <property type="nucleotide sequence ID" value="NZ_QXFM01000054.1"/>
</dbReference>
<dbReference type="OrthoDB" id="8673673at2"/>
<dbReference type="EMBL" id="QXFM01000054">
    <property type="protein sequence ID" value="RIV89914.1"/>
    <property type="molecule type" value="Genomic_DNA"/>
</dbReference>
<organism evidence="3 4">
    <name type="scientific">Aurantiacibacter xanthus</name>
    <dbReference type="NCBI Taxonomy" id="1784712"/>
    <lineage>
        <taxon>Bacteria</taxon>
        <taxon>Pseudomonadati</taxon>
        <taxon>Pseudomonadota</taxon>
        <taxon>Alphaproteobacteria</taxon>
        <taxon>Sphingomonadales</taxon>
        <taxon>Erythrobacteraceae</taxon>
        <taxon>Aurantiacibacter</taxon>
    </lineage>
</organism>
<evidence type="ECO:0000313" key="3">
    <source>
        <dbReference type="EMBL" id="RIV89914.1"/>
    </source>
</evidence>